<proteinExistence type="predicted"/>
<accession>A0ABQ7TL87</accession>
<reference evidence="2 3" key="1">
    <citation type="journal article" date="2022" name="Gigascience">
        <title>A chromosome-level genome assembly and annotation of the desert horned lizard, Phrynosoma platyrhinos, provides insight into chromosomal rearrangements among reptiles.</title>
        <authorList>
            <person name="Koochekian N."/>
            <person name="Ascanio A."/>
            <person name="Farleigh K."/>
            <person name="Card D.C."/>
            <person name="Schield D.R."/>
            <person name="Castoe T.A."/>
            <person name="Jezkova T."/>
        </authorList>
    </citation>
    <scope>NUCLEOTIDE SEQUENCE [LARGE SCALE GENOMIC DNA]</scope>
    <source>
        <strain evidence="2">NK-2021</strain>
    </source>
</reference>
<keyword evidence="3" id="KW-1185">Reference proteome</keyword>
<feature type="compositionally biased region" description="Polar residues" evidence="1">
    <location>
        <begin position="1"/>
        <end position="12"/>
    </location>
</feature>
<organism evidence="2 3">
    <name type="scientific">Phrynosoma platyrhinos</name>
    <name type="common">Desert horned lizard</name>
    <dbReference type="NCBI Taxonomy" id="52577"/>
    <lineage>
        <taxon>Eukaryota</taxon>
        <taxon>Metazoa</taxon>
        <taxon>Chordata</taxon>
        <taxon>Craniata</taxon>
        <taxon>Vertebrata</taxon>
        <taxon>Euteleostomi</taxon>
        <taxon>Lepidosauria</taxon>
        <taxon>Squamata</taxon>
        <taxon>Bifurcata</taxon>
        <taxon>Unidentata</taxon>
        <taxon>Episquamata</taxon>
        <taxon>Toxicofera</taxon>
        <taxon>Iguania</taxon>
        <taxon>Phrynosomatidae</taxon>
        <taxon>Phrynosomatinae</taxon>
        <taxon>Phrynosoma</taxon>
    </lineage>
</organism>
<protein>
    <recommendedName>
        <fullName evidence="4">Glycoprotein</fullName>
    </recommendedName>
</protein>
<feature type="region of interest" description="Disordered" evidence="1">
    <location>
        <begin position="1"/>
        <end position="40"/>
    </location>
</feature>
<evidence type="ECO:0000313" key="3">
    <source>
        <dbReference type="Proteomes" id="UP000826234"/>
    </source>
</evidence>
<evidence type="ECO:0008006" key="4">
    <source>
        <dbReference type="Google" id="ProtNLM"/>
    </source>
</evidence>
<evidence type="ECO:0000256" key="1">
    <source>
        <dbReference type="SAM" id="MobiDB-lite"/>
    </source>
</evidence>
<gene>
    <name evidence="2" type="ORF">JD844_013462</name>
</gene>
<dbReference type="Proteomes" id="UP000826234">
    <property type="component" value="Unassembled WGS sequence"/>
</dbReference>
<comment type="caution">
    <text evidence="2">The sequence shown here is derived from an EMBL/GenBank/DDBJ whole genome shotgun (WGS) entry which is preliminary data.</text>
</comment>
<sequence>MGHSEPSTNGHQRSFERPGPELPMRAIRDPKRHTTACPSTNISLPEDSSRVIAANVSTYPNMLVLCKNNCDQEILILKKGHANYVDFAYMDHFYISGNDLAIKNTSKMLTGYPSYCSSTNFSLLEDSSEIIIDPMSSNSHVFDLYMKDNFSSHWQHILNIANRQLDYVRKDYEGHFMISEGGLAIKNATEGLTGEYQLADSSSESCKQFFLSMSALLSLWSCISLISKRREGNRNESVHNFTNGSLQNEKCTLQGNEMNGQIQKIQQESVL</sequence>
<dbReference type="EMBL" id="JAIPUX010000439">
    <property type="protein sequence ID" value="KAH0630438.1"/>
    <property type="molecule type" value="Genomic_DNA"/>
</dbReference>
<name>A0ABQ7TL87_PHRPL</name>
<evidence type="ECO:0000313" key="2">
    <source>
        <dbReference type="EMBL" id="KAH0630438.1"/>
    </source>
</evidence>